<evidence type="ECO:0000313" key="4">
    <source>
        <dbReference type="EMBL" id="KAF7705597.1"/>
    </source>
</evidence>
<evidence type="ECO:0000313" key="5">
    <source>
        <dbReference type="Proteomes" id="UP000606274"/>
    </source>
</evidence>
<dbReference type="PANTHER" id="PTHR37984:SF5">
    <property type="entry name" value="PROTEIN NYNRIN-LIKE"/>
    <property type="match status" value="1"/>
</dbReference>
<evidence type="ECO:0000256" key="1">
    <source>
        <dbReference type="ARBA" id="ARBA00023268"/>
    </source>
</evidence>
<dbReference type="SUPFAM" id="SSF56672">
    <property type="entry name" value="DNA/RNA polymerases"/>
    <property type="match status" value="2"/>
</dbReference>
<evidence type="ECO:0000259" key="3">
    <source>
        <dbReference type="Pfam" id="PF17919"/>
    </source>
</evidence>
<dbReference type="Gene3D" id="3.30.70.270">
    <property type="match status" value="1"/>
</dbReference>
<dbReference type="Gene3D" id="3.10.20.370">
    <property type="match status" value="1"/>
</dbReference>
<dbReference type="AlphaFoldDB" id="A0A8T0BIL5"/>
<dbReference type="Proteomes" id="UP000606274">
    <property type="component" value="Unassembled WGS sequence"/>
</dbReference>
<dbReference type="Gene3D" id="3.10.10.10">
    <property type="entry name" value="HIV Type 1 Reverse Transcriptase, subunit A, domain 1"/>
    <property type="match status" value="1"/>
</dbReference>
<dbReference type="GO" id="GO:0003824">
    <property type="term" value="F:catalytic activity"/>
    <property type="evidence" value="ECO:0007669"/>
    <property type="project" value="UniProtKB-KW"/>
</dbReference>
<accession>A0A8T0BIL5</accession>
<dbReference type="EMBL" id="JABFDY010000007">
    <property type="protein sequence ID" value="KAF7705597.1"/>
    <property type="molecule type" value="Genomic_DNA"/>
</dbReference>
<dbReference type="InterPro" id="IPR041577">
    <property type="entry name" value="RT_RNaseH_2"/>
</dbReference>
<feature type="region of interest" description="Disordered" evidence="2">
    <location>
        <begin position="263"/>
        <end position="294"/>
    </location>
</feature>
<dbReference type="Pfam" id="PF17919">
    <property type="entry name" value="RT_RNaseH_2"/>
    <property type="match status" value="1"/>
</dbReference>
<dbReference type="FunFam" id="3.10.20.370:FF:000001">
    <property type="entry name" value="Retrovirus-related Pol polyprotein from transposon 17.6-like protein"/>
    <property type="match status" value="1"/>
</dbReference>
<gene>
    <name evidence="4" type="ORF">HF521_020883</name>
</gene>
<sequence length="897" mass="101095">NCSPITKPYMHNKHESGLSSDVSDLVRQIGSEIGEAIRDSLLQTRHSSLPSSGCSGENINVSDAKMSNTTIIDASKLNLVLKPEITAPPYFRGDGTDKCSVMEWEELMWVYLNKREVIGLERVEEVMNRLMGRARDIIRVWLSNRTVTPTADTVFTVLRHHFSDSSSSGMPLADFYSVKPFSNEGPLDYWIRLNKAAEVAVQGLREEGRTLENRSRELAVMFIRHCPERELSLVFKSKPIQSWTASEVQERLDEMLREQKVTRHVTSQHTTKVLEPINESTSLPPHRPETTTTAADSGALDKVLTMLEKTLVCNTQSVRGGWSKNPNRRNRDCRVCTSKDHSTTAHCKIVLVQDRVCLRGMLDSGSMATTLSADAVPQLREAGVLNQELFPRSDIVLVGCGGKQTSPVGTCELKIEVYGFCFSVPVLVVSGQVDQLIIGTNVLKPLIREMKSNKGFWRVLDKPDQTNQSKDCQFLRMLSSIERWKGSTIPDKVGTLKSKVISPLWGDGWLPVRMINPTNSEIVLRRNAKLADVCPCIALEDFEQVPEQKIFQNMAVSGNSSCGSLSAKSSVSGVEHLSDTRLDELGLKDLNVKDCEVSSFWRGRLIDLIKEYGCVFSRQSLDCGEAKGFCHRIRLTDERPFRLPYRRLSPAHYHKLKQTLDKMEQREIIRKSTSEFASPDPMKVEAIVGVSEEHLMEADGVTPSMVKIRSFLGMVIYYQHFIENCSMIAKPLFQLTTGQKKPRKMRVIGKRSGAVWKLTPGDWTDECRQAFVNLKMMLVKQVLLAHPDFPKPFILSVDASMSGLGAVLSQVQEGHAVARPIVFASKSLNHAQSRYPAHRLEFLAMKWAICDKFSHWLRGHRFTVWTDNPLKYILTKPKLDACEQRWVAKLAPFEFDI</sequence>
<protein>
    <recommendedName>
        <fullName evidence="3">Reverse transcriptase/retrotransposon-derived protein RNase H-like domain-containing protein</fullName>
    </recommendedName>
</protein>
<reference evidence="4" key="1">
    <citation type="submission" date="2020-08" db="EMBL/GenBank/DDBJ databases">
        <title>Chromosome-level assembly of Southern catfish (Silurus meridionalis) provides insights into visual adaptation to the nocturnal and benthic lifestyles.</title>
        <authorList>
            <person name="Zhang Y."/>
            <person name="Wang D."/>
            <person name="Peng Z."/>
        </authorList>
    </citation>
    <scope>NUCLEOTIDE SEQUENCE</scope>
    <source>
        <strain evidence="4">SWU-2019-XX</strain>
        <tissue evidence="4">Muscle</tissue>
    </source>
</reference>
<dbReference type="InterPro" id="IPR050951">
    <property type="entry name" value="Retrovirus_Pol_polyprotein"/>
</dbReference>
<feature type="domain" description="Reverse transcriptase/retrotransposon-derived protein RNase H-like" evidence="3">
    <location>
        <begin position="763"/>
        <end position="864"/>
    </location>
</feature>
<dbReference type="CDD" id="cd09274">
    <property type="entry name" value="RNase_HI_RT_Ty3"/>
    <property type="match status" value="1"/>
</dbReference>
<dbReference type="PANTHER" id="PTHR37984">
    <property type="entry name" value="PROTEIN CBG26694"/>
    <property type="match status" value="1"/>
</dbReference>
<feature type="non-terminal residue" evidence="4">
    <location>
        <position position="897"/>
    </location>
</feature>
<evidence type="ECO:0000256" key="2">
    <source>
        <dbReference type="SAM" id="MobiDB-lite"/>
    </source>
</evidence>
<name>A0A8T0BIL5_SILME</name>
<comment type="caution">
    <text evidence="4">The sequence shown here is derived from an EMBL/GenBank/DDBJ whole genome shotgun (WGS) entry which is preliminary data.</text>
</comment>
<proteinExistence type="predicted"/>
<dbReference type="InterPro" id="IPR043128">
    <property type="entry name" value="Rev_trsase/Diguanyl_cyclase"/>
</dbReference>
<keyword evidence="5" id="KW-1185">Reference proteome</keyword>
<organism evidence="4 5">
    <name type="scientific">Silurus meridionalis</name>
    <name type="common">Southern catfish</name>
    <name type="synonym">Silurus soldatovi meridionalis</name>
    <dbReference type="NCBI Taxonomy" id="175797"/>
    <lineage>
        <taxon>Eukaryota</taxon>
        <taxon>Metazoa</taxon>
        <taxon>Chordata</taxon>
        <taxon>Craniata</taxon>
        <taxon>Vertebrata</taxon>
        <taxon>Euteleostomi</taxon>
        <taxon>Actinopterygii</taxon>
        <taxon>Neopterygii</taxon>
        <taxon>Teleostei</taxon>
        <taxon>Ostariophysi</taxon>
        <taxon>Siluriformes</taxon>
        <taxon>Siluridae</taxon>
        <taxon>Silurus</taxon>
    </lineage>
</organism>
<dbReference type="InterPro" id="IPR043502">
    <property type="entry name" value="DNA/RNA_pol_sf"/>
</dbReference>
<keyword evidence="1" id="KW-0511">Multifunctional enzyme</keyword>